<reference evidence="1" key="1">
    <citation type="submission" date="2021-12" db="EMBL/GenBank/DDBJ databases">
        <authorList>
            <person name="Martin H S."/>
        </authorList>
    </citation>
    <scope>NUCLEOTIDE SEQUENCE</scope>
</reference>
<feature type="non-terminal residue" evidence="1">
    <location>
        <position position="90"/>
    </location>
</feature>
<protein>
    <submittedName>
        <fullName evidence="1">Uncharacterized protein</fullName>
    </submittedName>
</protein>
<keyword evidence="2" id="KW-1185">Reference proteome</keyword>
<dbReference type="EMBL" id="OV170234">
    <property type="protein sequence ID" value="CAH0720025.1"/>
    <property type="molecule type" value="Genomic_DNA"/>
</dbReference>
<evidence type="ECO:0000313" key="1">
    <source>
        <dbReference type="EMBL" id="CAH0720025.1"/>
    </source>
</evidence>
<dbReference type="AlphaFoldDB" id="A0A8J9VIG1"/>
<evidence type="ECO:0000313" key="2">
    <source>
        <dbReference type="Proteomes" id="UP000838878"/>
    </source>
</evidence>
<sequence>MRVAIRTFWNLLSGSMNRFRRCSFRLGLLAADILEPDTGLRMQTRRFKLGQWFSYGNRRLFPRNCAKTRSSWCGMQVCPSFKLLRDNDSA</sequence>
<proteinExistence type="predicted"/>
<dbReference type="OrthoDB" id="7428146at2759"/>
<gene>
    <name evidence="1" type="ORF">BINO364_LOCUS6297</name>
</gene>
<accession>A0A8J9VIG1</accession>
<organism evidence="1 2">
    <name type="scientific">Brenthis ino</name>
    <name type="common">lesser marbled fritillary</name>
    <dbReference type="NCBI Taxonomy" id="405034"/>
    <lineage>
        <taxon>Eukaryota</taxon>
        <taxon>Metazoa</taxon>
        <taxon>Ecdysozoa</taxon>
        <taxon>Arthropoda</taxon>
        <taxon>Hexapoda</taxon>
        <taxon>Insecta</taxon>
        <taxon>Pterygota</taxon>
        <taxon>Neoptera</taxon>
        <taxon>Endopterygota</taxon>
        <taxon>Lepidoptera</taxon>
        <taxon>Glossata</taxon>
        <taxon>Ditrysia</taxon>
        <taxon>Papilionoidea</taxon>
        <taxon>Nymphalidae</taxon>
        <taxon>Heliconiinae</taxon>
        <taxon>Argynnini</taxon>
        <taxon>Brenthis</taxon>
    </lineage>
</organism>
<dbReference type="Proteomes" id="UP000838878">
    <property type="component" value="Chromosome 14"/>
</dbReference>
<name>A0A8J9VIG1_9NEOP</name>